<dbReference type="EMBL" id="JBHUON010000009">
    <property type="protein sequence ID" value="MFD2864931.1"/>
    <property type="molecule type" value="Genomic_DNA"/>
</dbReference>
<name>A0ABW5XQ56_9SPHI</name>
<evidence type="ECO:0000313" key="2">
    <source>
        <dbReference type="EMBL" id="MFD2864931.1"/>
    </source>
</evidence>
<keyword evidence="1" id="KW-1133">Transmembrane helix</keyword>
<feature type="transmembrane region" description="Helical" evidence="1">
    <location>
        <begin position="35"/>
        <end position="55"/>
    </location>
</feature>
<dbReference type="PANTHER" id="PTHR32309:SF31">
    <property type="entry name" value="CAPSULAR EXOPOLYSACCHARIDE FAMILY"/>
    <property type="match status" value="1"/>
</dbReference>
<dbReference type="PANTHER" id="PTHR32309">
    <property type="entry name" value="TYROSINE-PROTEIN KINASE"/>
    <property type="match status" value="1"/>
</dbReference>
<organism evidence="2 3">
    <name type="scientific">Mucilaginibacter antarcticus</name>
    <dbReference type="NCBI Taxonomy" id="1855725"/>
    <lineage>
        <taxon>Bacteria</taxon>
        <taxon>Pseudomonadati</taxon>
        <taxon>Bacteroidota</taxon>
        <taxon>Sphingobacteriia</taxon>
        <taxon>Sphingobacteriales</taxon>
        <taxon>Sphingobacteriaceae</taxon>
        <taxon>Mucilaginibacter</taxon>
    </lineage>
</organism>
<keyword evidence="1" id="KW-0812">Transmembrane</keyword>
<keyword evidence="3" id="KW-1185">Reference proteome</keyword>
<accession>A0ABW5XQ56</accession>
<evidence type="ECO:0000313" key="3">
    <source>
        <dbReference type="Proteomes" id="UP001597601"/>
    </source>
</evidence>
<comment type="caution">
    <text evidence="2">The sequence shown here is derived from an EMBL/GenBank/DDBJ whole genome shotgun (WGS) entry which is preliminary data.</text>
</comment>
<reference evidence="3" key="1">
    <citation type="journal article" date="2019" name="Int. J. Syst. Evol. Microbiol.">
        <title>The Global Catalogue of Microorganisms (GCM) 10K type strain sequencing project: providing services to taxonomists for standard genome sequencing and annotation.</title>
        <authorList>
            <consortium name="The Broad Institute Genomics Platform"/>
            <consortium name="The Broad Institute Genome Sequencing Center for Infectious Disease"/>
            <person name="Wu L."/>
            <person name="Ma J."/>
        </authorList>
    </citation>
    <scope>NUCLEOTIDE SEQUENCE [LARGE SCALE GENOMIC DNA]</scope>
    <source>
        <strain evidence="3">KCTC 52232</strain>
    </source>
</reference>
<dbReference type="Proteomes" id="UP001597601">
    <property type="component" value="Unassembled WGS sequence"/>
</dbReference>
<feature type="transmembrane region" description="Helical" evidence="1">
    <location>
        <begin position="333"/>
        <end position="354"/>
    </location>
</feature>
<keyword evidence="1" id="KW-0472">Membrane</keyword>
<dbReference type="RefSeq" id="WP_377126311.1">
    <property type="nucleotide sequence ID" value="NZ_JBHUON010000009.1"/>
</dbReference>
<proteinExistence type="predicted"/>
<evidence type="ECO:0000256" key="1">
    <source>
        <dbReference type="SAM" id="Phobius"/>
    </source>
</evidence>
<protein>
    <submittedName>
        <fullName evidence="2">Lipopolysaccharide biosynthesis protein</fullName>
    </submittedName>
</protein>
<sequence length="359" mass="40359">MAEVNKPVDTTFDNISLKDIIQKFASWFRFILSKWIVILVISCIGGAIGLAYAWFKKPLYVATATFVLDDGDGNSSLSQYSGLASIIGMNTGGSGNLFQGENIMELYKSRMMIKTALYEKVAIAGKIDLLINRYIKVKKLKELWEEEKSEARFLEFNEQTIDDTTRLRNSVLNGIIGDIRANFLVIEKLEKSQSILKVVVKSPDEMFSKHFNDKIVYTVNDFYVKTKTKKAMQDLSILQHQLDSVRVKLNGAITDVAASTDNNPNPNPYLQILKVPSQKRQIDAQTNAAILTQLNQNVEIAKASMRREMPLIQIVDAPFFPLETISFGKSKGFLGGFFGFAFIAVAFFTVRGVFRKIMS</sequence>
<gene>
    <name evidence="2" type="ORF">ACFSYC_09570</name>
</gene>
<dbReference type="InterPro" id="IPR050445">
    <property type="entry name" value="Bact_polysacc_biosynth/exp"/>
</dbReference>